<protein>
    <submittedName>
        <fullName evidence="2">DUF4252 domain-containing protein</fullName>
    </submittedName>
</protein>
<evidence type="ECO:0000313" key="3">
    <source>
        <dbReference type="Proteomes" id="UP000441336"/>
    </source>
</evidence>
<evidence type="ECO:0000256" key="1">
    <source>
        <dbReference type="SAM" id="SignalP"/>
    </source>
</evidence>
<accession>A0A7K1TIH6</accession>
<feature type="signal peptide" evidence="1">
    <location>
        <begin position="1"/>
        <end position="31"/>
    </location>
</feature>
<feature type="chain" id="PRO_5029554792" evidence="1">
    <location>
        <begin position="32"/>
        <end position="196"/>
    </location>
</feature>
<dbReference type="PROSITE" id="PS51257">
    <property type="entry name" value="PROKAR_LIPOPROTEIN"/>
    <property type="match status" value="1"/>
</dbReference>
<organism evidence="2 3">
    <name type="scientific">Hymenobacter ginkgonis</name>
    <dbReference type="NCBI Taxonomy" id="2682976"/>
    <lineage>
        <taxon>Bacteria</taxon>
        <taxon>Pseudomonadati</taxon>
        <taxon>Bacteroidota</taxon>
        <taxon>Cytophagia</taxon>
        <taxon>Cytophagales</taxon>
        <taxon>Hymenobacteraceae</taxon>
        <taxon>Hymenobacter</taxon>
    </lineage>
</organism>
<proteinExistence type="predicted"/>
<gene>
    <name evidence="2" type="ORF">GO988_17970</name>
</gene>
<dbReference type="Pfam" id="PF14060">
    <property type="entry name" value="DUF4252"/>
    <property type="match status" value="1"/>
</dbReference>
<dbReference type="RefSeq" id="WP_157568072.1">
    <property type="nucleotide sequence ID" value="NZ_WQKZ01000004.1"/>
</dbReference>
<dbReference type="AlphaFoldDB" id="A0A7K1TIH6"/>
<dbReference type="InterPro" id="IPR025348">
    <property type="entry name" value="DUF4252"/>
</dbReference>
<dbReference type="Proteomes" id="UP000441336">
    <property type="component" value="Unassembled WGS sequence"/>
</dbReference>
<dbReference type="EMBL" id="WQKZ01000004">
    <property type="protein sequence ID" value="MVN78220.1"/>
    <property type="molecule type" value="Genomic_DNA"/>
</dbReference>
<sequence>MTNAFTKHRLTGRLAVGALLLALALLGACRAGGPGTPARTVAAFFAKYRDRSGFRTTEWSADLLQRMALVRVGKLLGGNDLTNAITGIRTARVMTFTPTSGSAQNLVREGLNGEVTGLLQAERYTSLVSSNAGATNYQYVVKASGDQVSELVATGSMPDALGSFVLVQVQGNFTRAQAEALSKVLPEVVQQTAGNQ</sequence>
<name>A0A7K1TIH6_9BACT</name>
<evidence type="ECO:0000313" key="2">
    <source>
        <dbReference type="EMBL" id="MVN78220.1"/>
    </source>
</evidence>
<keyword evidence="1" id="KW-0732">Signal</keyword>
<keyword evidence="3" id="KW-1185">Reference proteome</keyword>
<reference evidence="2 3" key="1">
    <citation type="submission" date="2019-12" db="EMBL/GenBank/DDBJ databases">
        <title>Hymenobacter sp. HMF4947 Genome sequencing and assembly.</title>
        <authorList>
            <person name="Kang H."/>
            <person name="Cha I."/>
            <person name="Kim H."/>
            <person name="Joh K."/>
        </authorList>
    </citation>
    <scope>NUCLEOTIDE SEQUENCE [LARGE SCALE GENOMIC DNA]</scope>
    <source>
        <strain evidence="2 3">HMF4947</strain>
    </source>
</reference>
<comment type="caution">
    <text evidence="2">The sequence shown here is derived from an EMBL/GenBank/DDBJ whole genome shotgun (WGS) entry which is preliminary data.</text>
</comment>